<evidence type="ECO:0000313" key="1">
    <source>
        <dbReference type="EMBL" id="MBP0725233.1"/>
    </source>
</evidence>
<proteinExistence type="predicted"/>
<dbReference type="AlphaFoldDB" id="A0A940NUR4"/>
<organism evidence="1 2">
    <name type="scientific">Gottfriedia endophytica</name>
    <dbReference type="NCBI Taxonomy" id="2820819"/>
    <lineage>
        <taxon>Bacteria</taxon>
        <taxon>Bacillati</taxon>
        <taxon>Bacillota</taxon>
        <taxon>Bacilli</taxon>
        <taxon>Bacillales</taxon>
        <taxon>Bacillaceae</taxon>
        <taxon>Gottfriedia</taxon>
    </lineage>
</organism>
<accession>A0A940NUR4</accession>
<keyword evidence="2" id="KW-1185">Reference proteome</keyword>
<evidence type="ECO:0000313" key="2">
    <source>
        <dbReference type="Proteomes" id="UP000682134"/>
    </source>
</evidence>
<sequence>MTKKESTITKTLTANEILDLLVKQNELSEKFKEWKIFWLYREIGSESDKLWENFSFMFEHPKYDSAKIKYKVTKYKVDGKKIEFVNNSKITQVHSESGWRNY</sequence>
<protein>
    <submittedName>
        <fullName evidence="1">Uncharacterized protein</fullName>
    </submittedName>
</protein>
<dbReference type="Proteomes" id="UP000682134">
    <property type="component" value="Unassembled WGS sequence"/>
</dbReference>
<gene>
    <name evidence="1" type="ORF">J5Y03_08525</name>
</gene>
<dbReference type="RefSeq" id="WP_209404586.1">
    <property type="nucleotide sequence ID" value="NZ_JAGIYQ010000005.1"/>
</dbReference>
<comment type="caution">
    <text evidence="1">The sequence shown here is derived from an EMBL/GenBank/DDBJ whole genome shotgun (WGS) entry which is preliminary data.</text>
</comment>
<name>A0A940NUR4_9BACI</name>
<dbReference type="EMBL" id="JAGIYQ010000005">
    <property type="protein sequence ID" value="MBP0725233.1"/>
    <property type="molecule type" value="Genomic_DNA"/>
</dbReference>
<reference evidence="1" key="1">
    <citation type="submission" date="2021-04" db="EMBL/GenBank/DDBJ databases">
        <title>Genome seq and assembly of Bacillus sp.</title>
        <authorList>
            <person name="Chhetri G."/>
        </authorList>
    </citation>
    <scope>NUCLEOTIDE SEQUENCE</scope>
    <source>
        <strain evidence="1">RG28</strain>
    </source>
</reference>